<dbReference type="Gene3D" id="2.30.290.10">
    <property type="entry name" value="BH3618-like"/>
    <property type="match status" value="1"/>
</dbReference>
<dbReference type="NCBIfam" id="NF009793">
    <property type="entry name" value="PRK13285.1-1"/>
    <property type="match status" value="1"/>
</dbReference>
<dbReference type="GO" id="GO:0006417">
    <property type="term" value="P:regulation of translation"/>
    <property type="evidence" value="ECO:0007669"/>
    <property type="project" value="UniProtKB-KW"/>
</dbReference>
<name>A0A372LD97_9BACI</name>
<keyword evidence="5" id="KW-0966">Cell projection</keyword>
<dbReference type="Proteomes" id="UP000262939">
    <property type="component" value="Unassembled WGS sequence"/>
</dbReference>
<comment type="function">
    <text evidence="4">Acts as an anti-CsrA protein, binds CsrA and prevents it from repressing translation of its target genes, one of which is flagellin. Binds to flagellin and participates in the assembly of the flagellum.</text>
</comment>
<protein>
    <recommendedName>
        <fullName evidence="4">Flagellar assembly factor FliW</fullName>
    </recommendedName>
</protein>
<keyword evidence="3 4" id="KW-0810">Translation regulation</keyword>
<keyword evidence="5" id="KW-0969">Cilium</keyword>
<evidence type="ECO:0000256" key="1">
    <source>
        <dbReference type="ARBA" id="ARBA00022490"/>
    </source>
</evidence>
<keyword evidence="6" id="KW-1185">Reference proteome</keyword>
<dbReference type="PANTHER" id="PTHR39190:SF1">
    <property type="entry name" value="FLAGELLAR ASSEMBLY FACTOR FLIW"/>
    <property type="match status" value="1"/>
</dbReference>
<evidence type="ECO:0000256" key="3">
    <source>
        <dbReference type="ARBA" id="ARBA00022845"/>
    </source>
</evidence>
<accession>A0A372LD97</accession>
<dbReference type="Pfam" id="PF02623">
    <property type="entry name" value="FliW"/>
    <property type="match status" value="1"/>
</dbReference>
<dbReference type="OrthoDB" id="9801235at2"/>
<dbReference type="RefSeq" id="WP_117322583.1">
    <property type="nucleotide sequence ID" value="NZ_QVTD01000005.1"/>
</dbReference>
<reference evidence="5 6" key="1">
    <citation type="submission" date="2018-08" db="EMBL/GenBank/DDBJ databases">
        <title>Bacillus chawlae sp. nov., Bacillus glennii sp. nov., and Bacillus saganii sp. nov. Isolated from the Vehicle Assembly Building at Kennedy Space Center where the Viking Spacecraft were Assembled.</title>
        <authorList>
            <person name="Seuylemezian A."/>
            <person name="Vaishampayan P."/>
        </authorList>
    </citation>
    <scope>NUCLEOTIDE SEQUENCE [LARGE SCALE GENOMIC DNA]</scope>
    <source>
        <strain evidence="5 6">V44-8</strain>
    </source>
</reference>
<evidence type="ECO:0000256" key="4">
    <source>
        <dbReference type="HAMAP-Rule" id="MF_01185"/>
    </source>
</evidence>
<evidence type="ECO:0000256" key="2">
    <source>
        <dbReference type="ARBA" id="ARBA00022795"/>
    </source>
</evidence>
<dbReference type="AlphaFoldDB" id="A0A372LD97"/>
<comment type="similarity">
    <text evidence="4">Belongs to the FliW family.</text>
</comment>
<keyword evidence="2 4" id="KW-1005">Bacterial flagellum biogenesis</keyword>
<keyword evidence="5" id="KW-0282">Flagellum</keyword>
<organism evidence="5 6">
    <name type="scientific">Peribacillus glennii</name>
    <dbReference type="NCBI Taxonomy" id="2303991"/>
    <lineage>
        <taxon>Bacteria</taxon>
        <taxon>Bacillati</taxon>
        <taxon>Bacillota</taxon>
        <taxon>Bacilli</taxon>
        <taxon>Bacillales</taxon>
        <taxon>Bacillaceae</taxon>
        <taxon>Peribacillus</taxon>
    </lineage>
</organism>
<dbReference type="EMBL" id="QVTD01000005">
    <property type="protein sequence ID" value="RFU63947.1"/>
    <property type="molecule type" value="Genomic_DNA"/>
</dbReference>
<evidence type="ECO:0000313" key="5">
    <source>
        <dbReference type="EMBL" id="RFU63947.1"/>
    </source>
</evidence>
<comment type="caution">
    <text evidence="5">The sequence shown here is derived from an EMBL/GenBank/DDBJ whole genome shotgun (WGS) entry which is preliminary data.</text>
</comment>
<comment type="subcellular location">
    <subcellularLocation>
        <location evidence="4">Cytoplasm</location>
    </subcellularLocation>
</comment>
<dbReference type="InterPro" id="IPR003775">
    <property type="entry name" value="Flagellar_assembly_factor_FliW"/>
</dbReference>
<dbReference type="GO" id="GO:0044780">
    <property type="term" value="P:bacterial-type flagellum assembly"/>
    <property type="evidence" value="ECO:0007669"/>
    <property type="project" value="UniProtKB-UniRule"/>
</dbReference>
<proteinExistence type="inferred from homology"/>
<dbReference type="InterPro" id="IPR024046">
    <property type="entry name" value="Flagellar_assmbl_FliW_dom_sf"/>
</dbReference>
<dbReference type="HAMAP" id="MF_01185">
    <property type="entry name" value="FliW"/>
    <property type="match status" value="1"/>
</dbReference>
<comment type="subunit">
    <text evidence="4">Interacts with translational regulator CsrA and flagellin(s).</text>
</comment>
<evidence type="ECO:0000313" key="6">
    <source>
        <dbReference type="Proteomes" id="UP000262939"/>
    </source>
</evidence>
<sequence length="148" mass="16752">MKIQSIYHGEIEIEETQIISFDRGLPGFLDQKKFAIIPLADDDTLMTLQSIQNAQLAFVIANPFSFFTDYDFTIDEATIEQLKLDSPDQVQVYSILTVQEPFDKTTANLQAPIIINKSSNIGKQVILNQTPYTTKHKIFHQTKKASKG</sequence>
<dbReference type="SUPFAM" id="SSF141457">
    <property type="entry name" value="BH3618-like"/>
    <property type="match status" value="1"/>
</dbReference>
<keyword evidence="4" id="KW-0143">Chaperone</keyword>
<keyword evidence="1 4" id="KW-0963">Cytoplasm</keyword>
<dbReference type="PANTHER" id="PTHR39190">
    <property type="entry name" value="FLAGELLAR ASSEMBLY FACTOR FLIW"/>
    <property type="match status" value="1"/>
</dbReference>
<gene>
    <name evidence="4 5" type="primary">fliW</name>
    <name evidence="5" type="ORF">D0466_10895</name>
</gene>
<dbReference type="GO" id="GO:0005737">
    <property type="term" value="C:cytoplasm"/>
    <property type="evidence" value="ECO:0007669"/>
    <property type="project" value="UniProtKB-SubCell"/>
</dbReference>